<dbReference type="Proteomes" id="UP000199207">
    <property type="component" value="Unassembled WGS sequence"/>
</dbReference>
<evidence type="ECO:0000313" key="6">
    <source>
        <dbReference type="EMBL" id="SFD27211.1"/>
    </source>
</evidence>
<reference evidence="6 7" key="1">
    <citation type="submission" date="2016-10" db="EMBL/GenBank/DDBJ databases">
        <authorList>
            <person name="de Groot N.N."/>
        </authorList>
    </citation>
    <scope>NUCLEOTIDE SEQUENCE [LARGE SCALE GENOMIC DNA]</scope>
    <source>
        <strain evidence="6 7">CGMCC 4.5739</strain>
    </source>
</reference>
<dbReference type="Pfam" id="PF13564">
    <property type="entry name" value="DoxX_2"/>
    <property type="match status" value="1"/>
</dbReference>
<feature type="transmembrane region" description="Helical" evidence="5">
    <location>
        <begin position="101"/>
        <end position="118"/>
    </location>
</feature>
<keyword evidence="2 5" id="KW-0812">Transmembrane</keyword>
<dbReference type="GO" id="GO:0016020">
    <property type="term" value="C:membrane"/>
    <property type="evidence" value="ECO:0007669"/>
    <property type="project" value="UniProtKB-SubCell"/>
</dbReference>
<evidence type="ECO:0000256" key="4">
    <source>
        <dbReference type="ARBA" id="ARBA00023136"/>
    </source>
</evidence>
<keyword evidence="3 5" id="KW-1133">Transmembrane helix</keyword>
<organism evidence="6 7">
    <name type="scientific">Streptomyces aidingensis</name>
    <dbReference type="NCBI Taxonomy" id="910347"/>
    <lineage>
        <taxon>Bacteria</taxon>
        <taxon>Bacillati</taxon>
        <taxon>Actinomycetota</taxon>
        <taxon>Actinomycetes</taxon>
        <taxon>Kitasatosporales</taxon>
        <taxon>Streptomycetaceae</taxon>
        <taxon>Streptomyces</taxon>
    </lineage>
</organism>
<protein>
    <recommendedName>
        <fullName evidence="8">DoxX-like family protein</fullName>
    </recommendedName>
</protein>
<evidence type="ECO:0000256" key="1">
    <source>
        <dbReference type="ARBA" id="ARBA00004141"/>
    </source>
</evidence>
<dbReference type="EMBL" id="FOLM01000012">
    <property type="protein sequence ID" value="SFD27211.1"/>
    <property type="molecule type" value="Genomic_DNA"/>
</dbReference>
<dbReference type="InterPro" id="IPR032808">
    <property type="entry name" value="DoxX"/>
</dbReference>
<dbReference type="RefSeq" id="WP_093840378.1">
    <property type="nucleotide sequence ID" value="NZ_FOLM01000012.1"/>
</dbReference>
<keyword evidence="7" id="KW-1185">Reference proteome</keyword>
<accession>A0A1I1QYJ8</accession>
<feature type="transmembrane region" description="Helical" evidence="5">
    <location>
        <begin position="50"/>
        <end position="69"/>
    </location>
</feature>
<sequence length="137" mass="14570">MKSPLKILAAVASAVVIFEFSLQAIGKLALLDEMQVQFEDITGSRFPVPLTLALGVADVAGVAATVRGFRNPRWGVAAGAYFTLWTGVLLTFQLARGNGGMLLFRGALFFTSAALLLITRTIQLTRTRNTPTTALAG</sequence>
<evidence type="ECO:0000256" key="3">
    <source>
        <dbReference type="ARBA" id="ARBA00022989"/>
    </source>
</evidence>
<name>A0A1I1QYJ8_9ACTN</name>
<evidence type="ECO:0000313" key="7">
    <source>
        <dbReference type="Proteomes" id="UP000199207"/>
    </source>
</evidence>
<feature type="transmembrane region" description="Helical" evidence="5">
    <location>
        <begin position="76"/>
        <end position="95"/>
    </location>
</feature>
<evidence type="ECO:0000256" key="2">
    <source>
        <dbReference type="ARBA" id="ARBA00022692"/>
    </source>
</evidence>
<evidence type="ECO:0000256" key="5">
    <source>
        <dbReference type="SAM" id="Phobius"/>
    </source>
</evidence>
<keyword evidence="4 5" id="KW-0472">Membrane</keyword>
<dbReference type="AlphaFoldDB" id="A0A1I1QYJ8"/>
<gene>
    <name evidence="6" type="ORF">SAMN05421773_11288</name>
</gene>
<proteinExistence type="predicted"/>
<evidence type="ECO:0008006" key="8">
    <source>
        <dbReference type="Google" id="ProtNLM"/>
    </source>
</evidence>
<comment type="subcellular location">
    <subcellularLocation>
        <location evidence="1">Membrane</location>
        <topology evidence="1">Multi-pass membrane protein</topology>
    </subcellularLocation>
</comment>